<protein>
    <submittedName>
        <fullName evidence="2">Uncharacterized protein</fullName>
    </submittedName>
</protein>
<keyword evidence="1" id="KW-1185">Reference proteome</keyword>
<sequence>MDAKKRVRKWLDGWKEIVETDDDDDDERRQKQLALEAVEVTLSVSLRLSYSLSSATLQSVATTKNTLVTVDRRQPVFLASSPLAVRPRRRRSHFCAPPSSNPLLVFRV</sequence>
<reference evidence="2" key="1">
    <citation type="submission" date="2017-02" db="UniProtKB">
        <authorList>
            <consortium name="WormBaseParasite"/>
        </authorList>
    </citation>
    <scope>IDENTIFICATION</scope>
</reference>
<evidence type="ECO:0000313" key="1">
    <source>
        <dbReference type="Proteomes" id="UP000046393"/>
    </source>
</evidence>
<accession>A0A0N5AY64</accession>
<dbReference type="AlphaFoldDB" id="A0A0N5AY64"/>
<dbReference type="Proteomes" id="UP000046393">
    <property type="component" value="Unplaced"/>
</dbReference>
<name>A0A0N5AY64_9BILA</name>
<evidence type="ECO:0000313" key="2">
    <source>
        <dbReference type="WBParaSite" id="SMUV_0000990101-mRNA-1"/>
    </source>
</evidence>
<proteinExistence type="predicted"/>
<dbReference type="WBParaSite" id="SMUV_0000990101-mRNA-1">
    <property type="protein sequence ID" value="SMUV_0000990101-mRNA-1"/>
    <property type="gene ID" value="SMUV_0000990101"/>
</dbReference>
<organism evidence="1 2">
    <name type="scientific">Syphacia muris</name>
    <dbReference type="NCBI Taxonomy" id="451379"/>
    <lineage>
        <taxon>Eukaryota</taxon>
        <taxon>Metazoa</taxon>
        <taxon>Ecdysozoa</taxon>
        <taxon>Nematoda</taxon>
        <taxon>Chromadorea</taxon>
        <taxon>Rhabditida</taxon>
        <taxon>Spirurina</taxon>
        <taxon>Oxyuridomorpha</taxon>
        <taxon>Oxyuroidea</taxon>
        <taxon>Oxyuridae</taxon>
        <taxon>Syphacia</taxon>
    </lineage>
</organism>